<sequence>MEEKPDEDQQSNNSSMSDLSANEYLASIRERKSEAKNNQFNTPKDASNNSISSLDSEAPNSKSPKNPTLYLSSKSPKMKMNSNLNDNNLKDQSNEHQIDNKNKKKTKGKRKRKTSNFNPEKYQNRKPKMSPDLEEKLPSPKRKNKKDIEDMVLRLSAPSPQSKIEEKPKKIASDPQIFDRLYEMSKDKEKKNEEMRAKFIAEEKNKIGSPKRNPLSQKLAEKRLLRFINEKFEEIHENELSQTELNSLLIEFGLTFEKQRMENNKLLLEYMKEWILNVKENGETAYDPEKVKNCLLTSIKSTKNASPFQAYARQSIIIALSNTNSNKSSSKSPNNSPCKPENQNKFNQYNASSKNISSKDSNLNDNIENNRKSIKYESLIRLSKSNKPPTPRKSLPKRPKFVQYPYSEDLEPVSVCQGSERILNSSRLAQKSFNERDKILKDRKIEKLNQMEQEFYKSQLMTFEHKPNFNEQTQKELEAYREKKKNIKPEEPSFHPTVIDYEKYKKTIHKSMIEKVVRPEGWESDIVRHRLAYQNYLFQKTEKKENQNSFGSSLE</sequence>
<feature type="compositionally biased region" description="Polar residues" evidence="2">
    <location>
        <begin position="36"/>
        <end position="70"/>
    </location>
</feature>
<feature type="region of interest" description="Disordered" evidence="2">
    <location>
        <begin position="323"/>
        <end position="399"/>
    </location>
</feature>
<feature type="compositionally biased region" description="Polar residues" evidence="2">
    <location>
        <begin position="10"/>
        <end position="20"/>
    </location>
</feature>
<feature type="compositionally biased region" description="Low complexity" evidence="2">
    <location>
        <begin position="323"/>
        <end position="341"/>
    </location>
</feature>
<feature type="compositionally biased region" description="Basic and acidic residues" evidence="2">
    <location>
        <begin position="88"/>
        <end position="101"/>
    </location>
</feature>
<proteinExistence type="predicted"/>
<gene>
    <name evidence="3" type="ORF">TRFO_12817</name>
</gene>
<dbReference type="EMBL" id="MLAK01000057">
    <property type="protein sequence ID" value="OHT16933.1"/>
    <property type="molecule type" value="Genomic_DNA"/>
</dbReference>
<dbReference type="Proteomes" id="UP000179807">
    <property type="component" value="Unassembled WGS sequence"/>
</dbReference>
<organism evidence="3 4">
    <name type="scientific">Tritrichomonas foetus</name>
    <dbReference type="NCBI Taxonomy" id="1144522"/>
    <lineage>
        <taxon>Eukaryota</taxon>
        <taxon>Metamonada</taxon>
        <taxon>Parabasalia</taxon>
        <taxon>Tritrichomonadida</taxon>
        <taxon>Tritrichomonadidae</taxon>
        <taxon>Tritrichomonas</taxon>
    </lineage>
</organism>
<feature type="region of interest" description="Disordered" evidence="2">
    <location>
        <begin position="1"/>
        <end position="148"/>
    </location>
</feature>
<dbReference type="AlphaFoldDB" id="A0A1J4L4S4"/>
<protein>
    <submittedName>
        <fullName evidence="3">Uncharacterized protein</fullName>
    </submittedName>
</protein>
<feature type="compositionally biased region" description="Low complexity" evidence="2">
    <location>
        <begin position="71"/>
        <end position="85"/>
    </location>
</feature>
<dbReference type="VEuPathDB" id="TrichDB:TRFO_12817"/>
<feature type="compositionally biased region" description="Basic residues" evidence="2">
    <location>
        <begin position="102"/>
        <end position="114"/>
    </location>
</feature>
<evidence type="ECO:0000256" key="1">
    <source>
        <dbReference type="SAM" id="Coils"/>
    </source>
</evidence>
<keyword evidence="4" id="KW-1185">Reference proteome</keyword>
<feature type="coiled-coil region" evidence="1">
    <location>
        <begin position="434"/>
        <end position="490"/>
    </location>
</feature>
<accession>A0A1J4L4S4</accession>
<evidence type="ECO:0000313" key="3">
    <source>
        <dbReference type="EMBL" id="OHT16933.1"/>
    </source>
</evidence>
<feature type="compositionally biased region" description="Polar residues" evidence="2">
    <location>
        <begin position="343"/>
        <end position="367"/>
    </location>
</feature>
<dbReference type="RefSeq" id="XP_068370069.1">
    <property type="nucleotide sequence ID" value="XM_068496867.1"/>
</dbReference>
<dbReference type="GeneID" id="94831571"/>
<comment type="caution">
    <text evidence="3">The sequence shown here is derived from an EMBL/GenBank/DDBJ whole genome shotgun (WGS) entry which is preliminary data.</text>
</comment>
<keyword evidence="1" id="KW-0175">Coiled coil</keyword>
<evidence type="ECO:0000256" key="2">
    <source>
        <dbReference type="SAM" id="MobiDB-lite"/>
    </source>
</evidence>
<evidence type="ECO:0000313" key="4">
    <source>
        <dbReference type="Proteomes" id="UP000179807"/>
    </source>
</evidence>
<name>A0A1J4L4S4_9EUKA</name>
<feature type="compositionally biased region" description="Basic and acidic residues" evidence="2">
    <location>
        <begin position="129"/>
        <end position="138"/>
    </location>
</feature>
<reference evidence="3" key="1">
    <citation type="submission" date="2016-10" db="EMBL/GenBank/DDBJ databases">
        <authorList>
            <person name="Benchimol M."/>
            <person name="Almeida L.G."/>
            <person name="Vasconcelos A.T."/>
            <person name="Perreira-Neves A."/>
            <person name="Rosa I.A."/>
            <person name="Tasca T."/>
            <person name="Bogo M.R."/>
            <person name="de Souza W."/>
        </authorList>
    </citation>
    <scope>NUCLEOTIDE SEQUENCE [LARGE SCALE GENOMIC DNA]</scope>
    <source>
        <strain evidence="3">K</strain>
    </source>
</reference>